<dbReference type="AlphaFoldDB" id="A0AAV4NDD2"/>
<protein>
    <submittedName>
        <fullName evidence="1">Uncharacterized protein</fullName>
    </submittedName>
</protein>
<organism evidence="1 2">
    <name type="scientific">Caerostris extrusa</name>
    <name type="common">Bark spider</name>
    <name type="synonym">Caerostris bankana</name>
    <dbReference type="NCBI Taxonomy" id="172846"/>
    <lineage>
        <taxon>Eukaryota</taxon>
        <taxon>Metazoa</taxon>
        <taxon>Ecdysozoa</taxon>
        <taxon>Arthropoda</taxon>
        <taxon>Chelicerata</taxon>
        <taxon>Arachnida</taxon>
        <taxon>Araneae</taxon>
        <taxon>Araneomorphae</taxon>
        <taxon>Entelegynae</taxon>
        <taxon>Araneoidea</taxon>
        <taxon>Araneidae</taxon>
        <taxon>Caerostris</taxon>
    </lineage>
</organism>
<proteinExistence type="predicted"/>
<keyword evidence="2" id="KW-1185">Reference proteome</keyword>
<accession>A0AAV4NDD2</accession>
<gene>
    <name evidence="1" type="ORF">CEXT_370121</name>
</gene>
<comment type="caution">
    <text evidence="1">The sequence shown here is derived from an EMBL/GenBank/DDBJ whole genome shotgun (WGS) entry which is preliminary data.</text>
</comment>
<reference evidence="1 2" key="1">
    <citation type="submission" date="2021-06" db="EMBL/GenBank/DDBJ databases">
        <title>Caerostris extrusa draft genome.</title>
        <authorList>
            <person name="Kono N."/>
            <person name="Arakawa K."/>
        </authorList>
    </citation>
    <scope>NUCLEOTIDE SEQUENCE [LARGE SCALE GENOMIC DNA]</scope>
</reference>
<evidence type="ECO:0000313" key="2">
    <source>
        <dbReference type="Proteomes" id="UP001054945"/>
    </source>
</evidence>
<evidence type="ECO:0000313" key="1">
    <source>
        <dbReference type="EMBL" id="GIX82824.1"/>
    </source>
</evidence>
<dbReference type="EMBL" id="BPLR01003270">
    <property type="protein sequence ID" value="GIX82824.1"/>
    <property type="molecule type" value="Genomic_DNA"/>
</dbReference>
<name>A0AAV4NDD2_CAEEX</name>
<sequence>MAGNQLEWNGTGGRGDIAKLATVKHDFKKTCHVVLEMLSAEVSITMGLLFRALKQLGKWPSSKCTKNK</sequence>
<dbReference type="Proteomes" id="UP001054945">
    <property type="component" value="Unassembled WGS sequence"/>
</dbReference>